<dbReference type="Gramene" id="CDF34705">
    <property type="protein sequence ID" value="CDF34705"/>
    <property type="gene ID" value="CHC_T00003622001"/>
</dbReference>
<dbReference type="AlphaFoldDB" id="R7QB58"/>
<proteinExistence type="predicted"/>
<gene>
    <name evidence="1" type="ORF">CHC_T00003622001</name>
</gene>
<accession>R7QB58</accession>
<protein>
    <submittedName>
        <fullName evidence="1">Uncharacterized protein</fullName>
    </submittedName>
</protein>
<evidence type="ECO:0000313" key="1">
    <source>
        <dbReference type="EMBL" id="CDF34705.1"/>
    </source>
</evidence>
<reference evidence="2" key="1">
    <citation type="journal article" date="2013" name="Proc. Natl. Acad. Sci. U.S.A.">
        <title>Genome structure and metabolic features in the red seaweed Chondrus crispus shed light on evolution of the Archaeplastida.</title>
        <authorList>
            <person name="Collen J."/>
            <person name="Porcel B."/>
            <person name="Carre W."/>
            <person name="Ball S.G."/>
            <person name="Chaparro C."/>
            <person name="Tonon T."/>
            <person name="Barbeyron T."/>
            <person name="Michel G."/>
            <person name="Noel B."/>
            <person name="Valentin K."/>
            <person name="Elias M."/>
            <person name="Artiguenave F."/>
            <person name="Arun A."/>
            <person name="Aury J.M."/>
            <person name="Barbosa-Neto J.F."/>
            <person name="Bothwell J.H."/>
            <person name="Bouget F.Y."/>
            <person name="Brillet L."/>
            <person name="Cabello-Hurtado F."/>
            <person name="Capella-Gutierrez S."/>
            <person name="Charrier B."/>
            <person name="Cladiere L."/>
            <person name="Cock J.M."/>
            <person name="Coelho S.M."/>
            <person name="Colleoni C."/>
            <person name="Czjzek M."/>
            <person name="Da Silva C."/>
            <person name="Delage L."/>
            <person name="Denoeud F."/>
            <person name="Deschamps P."/>
            <person name="Dittami S.M."/>
            <person name="Gabaldon T."/>
            <person name="Gachon C.M."/>
            <person name="Groisillier A."/>
            <person name="Herve C."/>
            <person name="Jabbari K."/>
            <person name="Katinka M."/>
            <person name="Kloareg B."/>
            <person name="Kowalczyk N."/>
            <person name="Labadie K."/>
            <person name="Leblanc C."/>
            <person name="Lopez P.J."/>
            <person name="McLachlan D.H."/>
            <person name="Meslet-Cladiere L."/>
            <person name="Moustafa A."/>
            <person name="Nehr Z."/>
            <person name="Nyvall Collen P."/>
            <person name="Panaud O."/>
            <person name="Partensky F."/>
            <person name="Poulain J."/>
            <person name="Rensing S.A."/>
            <person name="Rousvoal S."/>
            <person name="Samson G."/>
            <person name="Symeonidi A."/>
            <person name="Weissenbach J."/>
            <person name="Zambounis A."/>
            <person name="Wincker P."/>
            <person name="Boyen C."/>
        </authorList>
    </citation>
    <scope>NUCLEOTIDE SEQUENCE [LARGE SCALE GENOMIC DNA]</scope>
    <source>
        <strain evidence="2">cv. Stackhouse</strain>
    </source>
</reference>
<organism evidence="1 2">
    <name type="scientific">Chondrus crispus</name>
    <name type="common">Carrageen Irish moss</name>
    <name type="synonym">Polymorpha crispa</name>
    <dbReference type="NCBI Taxonomy" id="2769"/>
    <lineage>
        <taxon>Eukaryota</taxon>
        <taxon>Rhodophyta</taxon>
        <taxon>Florideophyceae</taxon>
        <taxon>Rhodymeniophycidae</taxon>
        <taxon>Gigartinales</taxon>
        <taxon>Gigartinaceae</taxon>
        <taxon>Chondrus</taxon>
    </lineage>
</organism>
<dbReference type="KEGG" id="ccp:CHC_T00003622001"/>
<keyword evidence="2" id="KW-1185">Reference proteome</keyword>
<dbReference type="Proteomes" id="UP000012073">
    <property type="component" value="Unassembled WGS sequence"/>
</dbReference>
<dbReference type="GeneID" id="17322357"/>
<sequence length="71" mass="8098">MASRDSRSVYRLSSTRMRCLEHVVTMVRSSWAILSAVRARNISGSASLEKVVWRAVRRFVSWEVDSAARGR</sequence>
<dbReference type="EMBL" id="HG001706">
    <property type="protein sequence ID" value="CDF34705.1"/>
    <property type="molecule type" value="Genomic_DNA"/>
</dbReference>
<name>R7QB58_CHOCR</name>
<dbReference type="RefSeq" id="XP_005714524.1">
    <property type="nucleotide sequence ID" value="XM_005714467.1"/>
</dbReference>
<evidence type="ECO:0000313" key="2">
    <source>
        <dbReference type="Proteomes" id="UP000012073"/>
    </source>
</evidence>